<comment type="cofactor">
    <cofactor evidence="12 13 14">
        <name>Zn(2+)</name>
        <dbReference type="ChEBI" id="CHEBI:29105"/>
    </cofactor>
    <text evidence="12 13 14">Binds 1 zinc ion per monomer.</text>
</comment>
<dbReference type="PANTHER" id="PTHR30313:SF2">
    <property type="entry name" value="DNA PRIMASE"/>
    <property type="match status" value="1"/>
</dbReference>
<keyword evidence="1 12" id="KW-0240">DNA-directed RNA polymerase</keyword>
<dbReference type="Pfam" id="PF01807">
    <property type="entry name" value="Zn_ribbon_DnaG"/>
    <property type="match status" value="1"/>
</dbReference>
<keyword evidence="11 12" id="KW-0804">Transcription</keyword>
<dbReference type="CDD" id="cd03364">
    <property type="entry name" value="TOPRIM_DnaG_primases"/>
    <property type="match status" value="1"/>
</dbReference>
<dbReference type="Pfam" id="PF08275">
    <property type="entry name" value="DNAG_N"/>
    <property type="match status" value="1"/>
</dbReference>
<reference evidence="16 17" key="1">
    <citation type="journal article" date="2016" name="Nat. Commun.">
        <title>Thousands of microbial genomes shed light on interconnected biogeochemical processes in an aquifer system.</title>
        <authorList>
            <person name="Anantharaman K."/>
            <person name="Brown C.T."/>
            <person name="Hug L.A."/>
            <person name="Sharon I."/>
            <person name="Castelle C.J."/>
            <person name="Probst A.J."/>
            <person name="Thomas B.C."/>
            <person name="Singh A."/>
            <person name="Wilkins M.J."/>
            <person name="Karaoz U."/>
            <person name="Brodie E.L."/>
            <person name="Williams K.H."/>
            <person name="Hubbard S.S."/>
            <person name="Banfield J.F."/>
        </authorList>
    </citation>
    <scope>NUCLEOTIDE SEQUENCE [LARGE SCALE GENOMIC DNA]</scope>
</reference>
<dbReference type="PIRSF" id="PIRSF002811">
    <property type="entry name" value="DnaG"/>
    <property type="match status" value="1"/>
</dbReference>
<keyword evidence="6 12" id="KW-0479">Metal-binding</keyword>
<evidence type="ECO:0000256" key="12">
    <source>
        <dbReference type="HAMAP-Rule" id="MF_00974"/>
    </source>
</evidence>
<keyword evidence="10 12" id="KW-0238">DNA-binding</keyword>
<dbReference type="Gene3D" id="3.90.980.10">
    <property type="entry name" value="DNA primase, catalytic core, N-terminal domain"/>
    <property type="match status" value="1"/>
</dbReference>
<evidence type="ECO:0000256" key="4">
    <source>
        <dbReference type="ARBA" id="ARBA00022695"/>
    </source>
</evidence>
<organism evidence="16 17">
    <name type="scientific">Candidatus Colwellbacteria bacterium RIFCSPHIGHO2_02_FULL_43_15</name>
    <dbReference type="NCBI Taxonomy" id="1797686"/>
    <lineage>
        <taxon>Bacteria</taxon>
        <taxon>Candidatus Colwelliibacteriota</taxon>
    </lineage>
</organism>
<comment type="function">
    <text evidence="12 13">RNA polymerase that catalyzes the synthesis of short RNA molecules used as primers for DNA polymerase during DNA replication.</text>
</comment>
<dbReference type="NCBIfam" id="TIGR01391">
    <property type="entry name" value="dnaG"/>
    <property type="match status" value="1"/>
</dbReference>
<dbReference type="FunFam" id="3.90.580.10:FF:000001">
    <property type="entry name" value="DNA primase"/>
    <property type="match status" value="1"/>
</dbReference>
<dbReference type="AlphaFoldDB" id="A0A1G1YY10"/>
<proteinExistence type="inferred from homology"/>
<dbReference type="Proteomes" id="UP000178651">
    <property type="component" value="Unassembled WGS sequence"/>
</dbReference>
<keyword evidence="3 12" id="KW-0808">Transferase</keyword>
<evidence type="ECO:0000313" key="16">
    <source>
        <dbReference type="EMBL" id="OGY57255.1"/>
    </source>
</evidence>
<dbReference type="SUPFAM" id="SSF57783">
    <property type="entry name" value="Zinc beta-ribbon"/>
    <property type="match status" value="1"/>
</dbReference>
<dbReference type="GO" id="GO:0008270">
    <property type="term" value="F:zinc ion binding"/>
    <property type="evidence" value="ECO:0007669"/>
    <property type="project" value="UniProtKB-UniRule"/>
</dbReference>
<evidence type="ECO:0000256" key="5">
    <source>
        <dbReference type="ARBA" id="ARBA00022705"/>
    </source>
</evidence>
<dbReference type="InterPro" id="IPR013264">
    <property type="entry name" value="DNAG_N"/>
</dbReference>
<dbReference type="GO" id="GO:0003677">
    <property type="term" value="F:DNA binding"/>
    <property type="evidence" value="ECO:0007669"/>
    <property type="project" value="UniProtKB-KW"/>
</dbReference>
<evidence type="ECO:0000256" key="9">
    <source>
        <dbReference type="ARBA" id="ARBA00022842"/>
    </source>
</evidence>
<comment type="similarity">
    <text evidence="12 13">Belongs to the DnaG primase family.</text>
</comment>
<evidence type="ECO:0000256" key="6">
    <source>
        <dbReference type="ARBA" id="ARBA00022723"/>
    </source>
</evidence>
<dbReference type="GO" id="GO:0000428">
    <property type="term" value="C:DNA-directed RNA polymerase complex"/>
    <property type="evidence" value="ECO:0007669"/>
    <property type="project" value="UniProtKB-KW"/>
</dbReference>
<dbReference type="InterPro" id="IPR037068">
    <property type="entry name" value="DNA_primase_core_N_sf"/>
</dbReference>
<dbReference type="SMART" id="SM00400">
    <property type="entry name" value="ZnF_CHCC"/>
    <property type="match status" value="1"/>
</dbReference>
<evidence type="ECO:0000256" key="10">
    <source>
        <dbReference type="ARBA" id="ARBA00023125"/>
    </source>
</evidence>
<dbReference type="InterPro" id="IPR034151">
    <property type="entry name" value="TOPRIM_DnaG_bac"/>
</dbReference>
<evidence type="ECO:0000256" key="1">
    <source>
        <dbReference type="ARBA" id="ARBA00022478"/>
    </source>
</evidence>
<evidence type="ECO:0000256" key="2">
    <source>
        <dbReference type="ARBA" id="ARBA00022515"/>
    </source>
</evidence>
<feature type="domain" description="Toprim" evidence="15">
    <location>
        <begin position="251"/>
        <end position="332"/>
    </location>
</feature>
<evidence type="ECO:0000256" key="7">
    <source>
        <dbReference type="ARBA" id="ARBA00022771"/>
    </source>
</evidence>
<dbReference type="InterPro" id="IPR006295">
    <property type="entry name" value="DNA_primase_DnaG"/>
</dbReference>
<evidence type="ECO:0000259" key="15">
    <source>
        <dbReference type="PROSITE" id="PS50880"/>
    </source>
</evidence>
<dbReference type="GO" id="GO:0003899">
    <property type="term" value="F:DNA-directed RNA polymerase activity"/>
    <property type="evidence" value="ECO:0007669"/>
    <property type="project" value="UniProtKB-UniRule"/>
</dbReference>
<evidence type="ECO:0000256" key="11">
    <source>
        <dbReference type="ARBA" id="ARBA00023163"/>
    </source>
</evidence>
<dbReference type="InterPro" id="IPR050219">
    <property type="entry name" value="DnaG_primase"/>
</dbReference>
<dbReference type="EC" id="2.7.7.101" evidence="12"/>
<name>A0A1G1YY10_9BACT</name>
<dbReference type="HAMAP" id="MF_00974">
    <property type="entry name" value="DNA_primase_DnaG"/>
    <property type="match status" value="1"/>
</dbReference>
<comment type="catalytic activity">
    <reaction evidence="12">
        <text>ssDNA + n NTP = ssDNA/pppN(pN)n-1 hybrid + (n-1) diphosphate.</text>
        <dbReference type="EC" id="2.7.7.101"/>
    </reaction>
</comment>
<keyword evidence="4 12" id="KW-0548">Nucleotidyltransferase</keyword>
<gene>
    <name evidence="12" type="primary">dnaG</name>
    <name evidence="16" type="ORF">A3D47_00885</name>
</gene>
<comment type="caution">
    <text evidence="16">The sequence shown here is derived from an EMBL/GenBank/DDBJ whole genome shotgun (WGS) entry which is preliminary data.</text>
</comment>
<comment type="domain">
    <text evidence="12">Contains an N-terminal zinc-binding domain, a central core domain that contains the primase activity, and a C-terminal DnaB-binding domain.</text>
</comment>
<dbReference type="Gene3D" id="3.90.580.10">
    <property type="entry name" value="Zinc finger, CHC2-type domain"/>
    <property type="match status" value="1"/>
</dbReference>
<feature type="zinc finger region" description="CHC2-type" evidence="12 14">
    <location>
        <begin position="35"/>
        <end position="59"/>
    </location>
</feature>
<evidence type="ECO:0000313" key="17">
    <source>
        <dbReference type="Proteomes" id="UP000178651"/>
    </source>
</evidence>
<keyword evidence="5 12" id="KW-0235">DNA replication</keyword>
<dbReference type="PANTHER" id="PTHR30313">
    <property type="entry name" value="DNA PRIMASE"/>
    <property type="match status" value="1"/>
</dbReference>
<dbReference type="GO" id="GO:0006269">
    <property type="term" value="P:DNA replication, synthesis of primer"/>
    <property type="evidence" value="ECO:0007669"/>
    <property type="project" value="UniProtKB-UniRule"/>
</dbReference>
<sequence length="579" mass="65535">MALPSEEIKEKLDVVTVLKDYLDLRPAGRNFKANCPFHQEKSPSFIVSPERGIWHCFGCGEGGDIFKFVMKYENIEFYEALKILAEKAGIELRRLSPTDQKQFGVLYDINSAALRFWNEALEESKRAKEYLAGRGLKRETIAEFEVGYADSGFDTLTLHLIKEKFDIGDAVRAGLIFKTDKGKYIDRFRGRVMFPIHNHFGKVVGFSGRILPELENPETGKYINSPETPIFNKSKLLYGYWKSKNFIRDEKTVLLVEGQMDFLMMWQAGVRNLVATSGTALTVDHLKVLKKLADNILITFDKDAAGKLAAERAIDLAGAADLGAFVLDLGDYKDPAEVAEKEPELISQIIAKPIPAMDYYFARYLGKGNVVTKEGVRTLLRKIKNLWSAIDQSSWLSELSHRTGVPTKDLTEELEKLEFGEISVGKLEEPALNPTEFNKGEFSRLEHIALRALSLISINEELGKLLSSHIELIPPRYKGVYLALGGEKVVLDSESKSILDMVSMRSSLEAEMDTETTEKELNKLLKELQLEYWKDKRRVVSREILQAEVGGTTEELLIKLKEFDDISKKLQYIENAQKN</sequence>
<evidence type="ECO:0000256" key="8">
    <source>
        <dbReference type="ARBA" id="ARBA00022833"/>
    </source>
</evidence>
<dbReference type="Pfam" id="PF13155">
    <property type="entry name" value="Toprim_2"/>
    <property type="match status" value="1"/>
</dbReference>
<dbReference type="GO" id="GO:1990077">
    <property type="term" value="C:primosome complex"/>
    <property type="evidence" value="ECO:0007669"/>
    <property type="project" value="UniProtKB-KW"/>
</dbReference>
<dbReference type="PROSITE" id="PS50880">
    <property type="entry name" value="TOPRIM"/>
    <property type="match status" value="1"/>
</dbReference>
<dbReference type="InterPro" id="IPR036977">
    <property type="entry name" value="DNA_primase_Znf_CHC2"/>
</dbReference>
<dbReference type="SUPFAM" id="SSF56731">
    <property type="entry name" value="DNA primase core"/>
    <property type="match status" value="1"/>
</dbReference>
<accession>A0A1G1YY10</accession>
<keyword evidence="8 12" id="KW-0862">Zinc</keyword>
<dbReference type="InterPro" id="IPR002694">
    <property type="entry name" value="Znf_CHC2"/>
</dbReference>
<dbReference type="InterPro" id="IPR006171">
    <property type="entry name" value="TOPRIM_dom"/>
</dbReference>
<keyword evidence="9" id="KW-0460">Magnesium</keyword>
<dbReference type="EMBL" id="MHIU01000040">
    <property type="protein sequence ID" value="OGY57255.1"/>
    <property type="molecule type" value="Genomic_DNA"/>
</dbReference>
<keyword evidence="7 12" id="KW-0863">Zinc-finger</keyword>
<dbReference type="InterPro" id="IPR030846">
    <property type="entry name" value="DnaG_bac"/>
</dbReference>
<protein>
    <recommendedName>
        <fullName evidence="12 13">DNA primase</fullName>
        <ecNumber evidence="12">2.7.7.101</ecNumber>
    </recommendedName>
</protein>
<dbReference type="GO" id="GO:0005737">
    <property type="term" value="C:cytoplasm"/>
    <property type="evidence" value="ECO:0007669"/>
    <property type="project" value="TreeGrafter"/>
</dbReference>
<dbReference type="SMART" id="SM00493">
    <property type="entry name" value="TOPRIM"/>
    <property type="match status" value="1"/>
</dbReference>
<evidence type="ECO:0000256" key="14">
    <source>
        <dbReference type="PIRSR" id="PIRSR002811-1"/>
    </source>
</evidence>
<evidence type="ECO:0000256" key="13">
    <source>
        <dbReference type="PIRNR" id="PIRNR002811"/>
    </source>
</evidence>
<comment type="subunit">
    <text evidence="12">Monomer. Interacts with DnaB.</text>
</comment>
<evidence type="ECO:0000256" key="3">
    <source>
        <dbReference type="ARBA" id="ARBA00022679"/>
    </source>
</evidence>
<dbReference type="Gene3D" id="3.40.1360.10">
    <property type="match status" value="1"/>
</dbReference>
<keyword evidence="2 12" id="KW-0639">Primosome</keyword>